<keyword evidence="2" id="KW-1133">Transmembrane helix</keyword>
<feature type="transmembrane region" description="Helical" evidence="2">
    <location>
        <begin position="12"/>
        <end position="33"/>
    </location>
</feature>
<evidence type="ECO:0000256" key="2">
    <source>
        <dbReference type="SAM" id="Phobius"/>
    </source>
</evidence>
<evidence type="ECO:0000313" key="3">
    <source>
        <dbReference type="EMBL" id="SCX04797.1"/>
    </source>
</evidence>
<gene>
    <name evidence="3" type="primary">fhaB</name>
    <name evidence="3" type="ORF">DSM25559_0465</name>
</gene>
<dbReference type="EMBL" id="FMUE01000001">
    <property type="protein sequence ID" value="SCX04797.1"/>
    <property type="molecule type" value="Genomic_DNA"/>
</dbReference>
<keyword evidence="2" id="KW-0472">Membrane</keyword>
<dbReference type="InterPro" id="IPR009273">
    <property type="entry name" value="DUF930"/>
</dbReference>
<dbReference type="RefSeq" id="WP_083731391.1">
    <property type="nucleotide sequence ID" value="NZ_FMUE01000001.1"/>
</dbReference>
<evidence type="ECO:0000313" key="4">
    <source>
        <dbReference type="Proteomes" id="UP000187891"/>
    </source>
</evidence>
<dbReference type="STRING" id="1907666.DSM25559_0465"/>
<feature type="region of interest" description="Disordered" evidence="1">
    <location>
        <begin position="36"/>
        <end position="210"/>
    </location>
</feature>
<proteinExistence type="predicted"/>
<dbReference type="AlphaFoldDB" id="A0A1R3T944"/>
<evidence type="ECO:0000256" key="1">
    <source>
        <dbReference type="SAM" id="MobiDB-lite"/>
    </source>
</evidence>
<organism evidence="3 4">
    <name type="scientific">Agrobacterium rosae</name>
    <dbReference type="NCBI Taxonomy" id="1972867"/>
    <lineage>
        <taxon>Bacteria</taxon>
        <taxon>Pseudomonadati</taxon>
        <taxon>Pseudomonadota</taxon>
        <taxon>Alphaproteobacteria</taxon>
        <taxon>Hyphomicrobiales</taxon>
        <taxon>Rhizobiaceae</taxon>
        <taxon>Rhizobium/Agrobacterium group</taxon>
        <taxon>Agrobacterium</taxon>
    </lineage>
</organism>
<feature type="compositionally biased region" description="Low complexity" evidence="1">
    <location>
        <begin position="161"/>
        <end position="185"/>
    </location>
</feature>
<accession>A0A1R3T944</accession>
<feature type="compositionally biased region" description="Low complexity" evidence="1">
    <location>
        <begin position="42"/>
        <end position="51"/>
    </location>
</feature>
<feature type="compositionally biased region" description="Pro residues" evidence="1">
    <location>
        <begin position="186"/>
        <end position="196"/>
    </location>
</feature>
<sequence>MVTTGKNKWWQRSWTIPLSIMLHVLIGTSYLLWPGPTPAPAEPESVSVEMVEPPKEEPPPKPEEKKPEEKKAQEPPPPQPPAEEKPKEEPPQPPAPSQMPNVAIRPGPTQMDERDEPGQQEAGGQEQKTPDKQEEAPQPAAPPSPEPVETEPTSEPPPTAPTAEQGEIPAADAPVPADVAAVAVPTPKPEVTPAPAQPAKAPPDGEGDPALKPAKKILVGAKRPGPMLRQIMGNLPPRERVGQLCVAEAMAQIKEDRKGHYDGLEPHTGKNYPIAGNVMDAKGAFNVGTQWFPIDYRCEVDIDNYLVTDFRYRIGPKLSPDDIKRLGLVLR</sequence>
<protein>
    <submittedName>
        <fullName evidence="3">Filamentous hemagglutinin</fullName>
    </submittedName>
</protein>
<dbReference type="Proteomes" id="UP000187891">
    <property type="component" value="Unassembled WGS sequence"/>
</dbReference>
<feature type="compositionally biased region" description="Basic and acidic residues" evidence="1">
    <location>
        <begin position="52"/>
        <end position="73"/>
    </location>
</feature>
<keyword evidence="2" id="KW-0812">Transmembrane</keyword>
<reference evidence="4" key="1">
    <citation type="submission" date="2016-10" db="EMBL/GenBank/DDBJ databases">
        <authorList>
            <person name="Wibberg D."/>
        </authorList>
    </citation>
    <scope>NUCLEOTIDE SEQUENCE [LARGE SCALE GENOMIC DNA]</scope>
</reference>
<name>A0A1R3T944_9HYPH</name>
<dbReference type="Pfam" id="PF06059">
    <property type="entry name" value="DUF930"/>
    <property type="match status" value="1"/>
</dbReference>